<feature type="domain" description="RING-type" evidence="8">
    <location>
        <begin position="6"/>
        <end position="249"/>
    </location>
</feature>
<keyword evidence="6" id="KW-0862">Zinc</keyword>
<feature type="region of interest" description="Disordered" evidence="7">
    <location>
        <begin position="337"/>
        <end position="358"/>
    </location>
</feature>
<sequence>MSDSNEKPSCYACGAILERDHIGITCPQYHNLCSDCSKKFVDNIFEDYQANLPPKCPMCTLEIPALNFERQLSPAALATYQFYLASTKLEEGEAMQWCPKCNYFEIWCTTSTATLFYCRNPSCEDVVCIFCNKSVKLPDYEEFTNREINSDEDEQDIEEEYEKMLEEGFFYHQICVELYPMKKKIDNAIEEGEFRRCPQCGLSGRKDEYCTHMTCSVCQTVWCYFCGKKEADCDKDYTGNDIYAHNIDWIRNNKRCPMHFNQIHELDERWPENDEDCLNRFHQLLTLKSLKKAIDEIGENNYYKIAEHFPSIKNNGYGIQEILSVQEEPLIDMARADEFSEGRRSHSDEDSLDPFEDEEIEELAAGIDEL</sequence>
<organism evidence="9 10">
    <name type="scientific">Blepharisma stoltei</name>
    <dbReference type="NCBI Taxonomy" id="1481888"/>
    <lineage>
        <taxon>Eukaryota</taxon>
        <taxon>Sar</taxon>
        <taxon>Alveolata</taxon>
        <taxon>Ciliophora</taxon>
        <taxon>Postciliodesmatophora</taxon>
        <taxon>Heterotrichea</taxon>
        <taxon>Heterotrichida</taxon>
        <taxon>Blepharismidae</taxon>
        <taxon>Blepharisma</taxon>
    </lineage>
</organism>
<feature type="compositionally biased region" description="Basic and acidic residues" evidence="7">
    <location>
        <begin position="337"/>
        <end position="349"/>
    </location>
</feature>
<evidence type="ECO:0000259" key="8">
    <source>
        <dbReference type="PROSITE" id="PS51873"/>
    </source>
</evidence>
<proteinExistence type="predicted"/>
<dbReference type="GO" id="GO:0004842">
    <property type="term" value="F:ubiquitin-protein transferase activity"/>
    <property type="evidence" value="ECO:0007669"/>
    <property type="project" value="InterPro"/>
</dbReference>
<keyword evidence="5" id="KW-0833">Ubl conjugation pathway</keyword>
<keyword evidence="10" id="KW-1185">Reference proteome</keyword>
<dbReference type="CDD" id="cd20336">
    <property type="entry name" value="Rcat_RBR"/>
    <property type="match status" value="1"/>
</dbReference>
<keyword evidence="1" id="KW-0808">Transferase</keyword>
<evidence type="ECO:0000256" key="3">
    <source>
        <dbReference type="ARBA" id="ARBA00022737"/>
    </source>
</evidence>
<dbReference type="Pfam" id="PF26200">
    <property type="entry name" value="Rcat_RNF216"/>
    <property type="match status" value="1"/>
</dbReference>
<evidence type="ECO:0000256" key="5">
    <source>
        <dbReference type="ARBA" id="ARBA00022786"/>
    </source>
</evidence>
<accession>A0AAU9JFI8</accession>
<evidence type="ECO:0000313" key="9">
    <source>
        <dbReference type="EMBL" id="CAG9326007.1"/>
    </source>
</evidence>
<evidence type="ECO:0000256" key="1">
    <source>
        <dbReference type="ARBA" id="ARBA00022679"/>
    </source>
</evidence>
<comment type="caution">
    <text evidence="9">The sequence shown here is derived from an EMBL/GenBank/DDBJ whole genome shotgun (WGS) entry which is preliminary data.</text>
</comment>
<dbReference type="GO" id="GO:0016567">
    <property type="term" value="P:protein ubiquitination"/>
    <property type="evidence" value="ECO:0007669"/>
    <property type="project" value="InterPro"/>
</dbReference>
<keyword evidence="3" id="KW-0677">Repeat</keyword>
<dbReference type="SUPFAM" id="SSF57850">
    <property type="entry name" value="RING/U-box"/>
    <property type="match status" value="1"/>
</dbReference>
<evidence type="ECO:0000256" key="4">
    <source>
        <dbReference type="ARBA" id="ARBA00022771"/>
    </source>
</evidence>
<dbReference type="InterPro" id="IPR044066">
    <property type="entry name" value="TRIAD_supradom"/>
</dbReference>
<dbReference type="GO" id="GO:0008270">
    <property type="term" value="F:zinc ion binding"/>
    <property type="evidence" value="ECO:0007669"/>
    <property type="project" value="UniProtKB-KW"/>
</dbReference>
<keyword evidence="4" id="KW-0863">Zinc-finger</keyword>
<dbReference type="AlphaFoldDB" id="A0AAU9JFI8"/>
<protein>
    <recommendedName>
        <fullName evidence="8">RING-type domain-containing protein</fullName>
    </recommendedName>
</protein>
<reference evidence="9" key="1">
    <citation type="submission" date="2021-09" db="EMBL/GenBank/DDBJ databases">
        <authorList>
            <consortium name="AG Swart"/>
            <person name="Singh M."/>
            <person name="Singh A."/>
            <person name="Seah K."/>
            <person name="Emmerich C."/>
        </authorList>
    </citation>
    <scope>NUCLEOTIDE SEQUENCE</scope>
    <source>
        <strain evidence="9">ATCC30299</strain>
    </source>
</reference>
<evidence type="ECO:0000313" key="10">
    <source>
        <dbReference type="Proteomes" id="UP001162131"/>
    </source>
</evidence>
<dbReference type="Gene3D" id="1.20.120.1750">
    <property type="match status" value="1"/>
</dbReference>
<evidence type="ECO:0000256" key="7">
    <source>
        <dbReference type="SAM" id="MobiDB-lite"/>
    </source>
</evidence>
<dbReference type="EMBL" id="CAJZBQ010000039">
    <property type="protein sequence ID" value="CAG9326007.1"/>
    <property type="molecule type" value="Genomic_DNA"/>
</dbReference>
<dbReference type="InterPro" id="IPR031127">
    <property type="entry name" value="E3_UB_ligase_RBR"/>
</dbReference>
<dbReference type="PANTHER" id="PTHR11685">
    <property type="entry name" value="RBR FAMILY RING FINGER AND IBR DOMAIN-CONTAINING"/>
    <property type="match status" value="1"/>
</dbReference>
<name>A0AAU9JFI8_9CILI</name>
<evidence type="ECO:0000256" key="2">
    <source>
        <dbReference type="ARBA" id="ARBA00022723"/>
    </source>
</evidence>
<dbReference type="Proteomes" id="UP001162131">
    <property type="component" value="Unassembled WGS sequence"/>
</dbReference>
<evidence type="ECO:0000256" key="6">
    <source>
        <dbReference type="ARBA" id="ARBA00022833"/>
    </source>
</evidence>
<dbReference type="PROSITE" id="PS51873">
    <property type="entry name" value="TRIAD"/>
    <property type="match status" value="1"/>
</dbReference>
<keyword evidence="2" id="KW-0479">Metal-binding</keyword>
<gene>
    <name evidence="9" type="ORF">BSTOLATCC_MIC39786</name>
</gene>